<dbReference type="Proteomes" id="UP000265836">
    <property type="component" value="Unassembled WGS sequence"/>
</dbReference>
<proteinExistence type="predicted"/>
<reference evidence="1 2" key="1">
    <citation type="submission" date="2018-08" db="EMBL/GenBank/DDBJ databases">
        <title>Genome sequencing of rice bacterial endophytes.</title>
        <authorList>
            <person name="Venturi V."/>
        </authorList>
    </citation>
    <scope>NUCLEOTIDE SEQUENCE [LARGE SCALE GENOMIC DNA]</scope>
    <source>
        <strain evidence="1 2">E1205</strain>
    </source>
</reference>
<organism evidence="1 2">
    <name type="scientific">Ectopseudomonas oleovorans</name>
    <name type="common">Pseudomonas oleovorans</name>
    <dbReference type="NCBI Taxonomy" id="301"/>
    <lineage>
        <taxon>Bacteria</taxon>
        <taxon>Pseudomonadati</taxon>
        <taxon>Pseudomonadota</taxon>
        <taxon>Gammaproteobacteria</taxon>
        <taxon>Pseudomonadales</taxon>
        <taxon>Pseudomonadaceae</taxon>
        <taxon>Ectopseudomonas</taxon>
    </lineage>
</organism>
<protein>
    <recommendedName>
        <fullName evidence="3">DNA-binding protein</fullName>
    </recommendedName>
</protein>
<dbReference type="AlphaFoldDB" id="A0A397MBP9"/>
<name>A0A397MBP9_ECTOL</name>
<comment type="caution">
    <text evidence="1">The sequence shown here is derived from an EMBL/GenBank/DDBJ whole genome shotgun (WGS) entry which is preliminary data.</text>
</comment>
<gene>
    <name evidence="1" type="ORF">DFO61_3099</name>
</gene>
<sequence length="71" mass="7717">MSKPDESLDLCSLKTFAELSGVSVEEVADWAATGTIPTLKLADFRMVNLARLRADLTKGKAEFKEGDYAHG</sequence>
<dbReference type="EMBL" id="QXDA01000004">
    <property type="protein sequence ID" value="RIA22420.1"/>
    <property type="molecule type" value="Genomic_DNA"/>
</dbReference>
<evidence type="ECO:0008006" key="3">
    <source>
        <dbReference type="Google" id="ProtNLM"/>
    </source>
</evidence>
<dbReference type="RefSeq" id="WP_119693610.1">
    <property type="nucleotide sequence ID" value="NZ_QXDA01000004.1"/>
</dbReference>
<evidence type="ECO:0000313" key="2">
    <source>
        <dbReference type="Proteomes" id="UP000265836"/>
    </source>
</evidence>
<accession>A0A397MBP9</accession>
<evidence type="ECO:0000313" key="1">
    <source>
        <dbReference type="EMBL" id="RIA22420.1"/>
    </source>
</evidence>